<dbReference type="InterPro" id="IPR013013">
    <property type="entry name" value="PTS_EIIC_1"/>
</dbReference>
<organism evidence="15 16">
    <name type="scientific">Lentibacillus salinarum</name>
    <dbReference type="NCBI Taxonomy" id="446820"/>
    <lineage>
        <taxon>Bacteria</taxon>
        <taxon>Bacillati</taxon>
        <taxon>Bacillota</taxon>
        <taxon>Bacilli</taxon>
        <taxon>Bacillales</taxon>
        <taxon>Bacillaceae</taxon>
        <taxon>Lentibacillus</taxon>
    </lineage>
</organism>
<dbReference type="InterPro" id="IPR018113">
    <property type="entry name" value="PTrfase_EIIB_Cys"/>
</dbReference>
<dbReference type="InterPro" id="IPR001996">
    <property type="entry name" value="PTS_IIB_1"/>
</dbReference>
<dbReference type="PANTHER" id="PTHR30175:SF1">
    <property type="entry name" value="PTS SYSTEM ARBUTIN-, CELLOBIOSE-, AND SALICIN-SPECIFIC EIIBC COMPONENT-RELATED"/>
    <property type="match status" value="1"/>
</dbReference>
<evidence type="ECO:0000256" key="11">
    <source>
        <dbReference type="PROSITE-ProRule" id="PRU00421"/>
    </source>
</evidence>
<sequence>MEINNLAKEILHLVGGKENISSVTSCMTRLRFVLKDNSKAQQEKITEIPEVIKVIEFGGQYQIVLGSIVEDVYKAIIKMGDLQSKELGEDNQGTEASDNNAIKDKQSIIDSLIGTLSGIFTPLIPAMLGMGFLKVLCVILNVFWGITESNATYAILMTLSDSFFYFLPILVGWSAARRFDTNVGVSLVILGLLIHPDFIELLDTTSDVTFLGIPVSDVSYASSVLPAILSIYLLSKFELLLKKVIPKTLRSILVPFLSLLVIAPITVLLLGPIGDWGGRLITTVFTSLYDLSPLLAGALIGGTWQLLIIGGMHVVILSMVTIPNIAAFGRDTVIVTHAPGLICQCAAGLAVALKAKDPKIKKTAGSLTFSSFFAGSVIEPVMYGVNLKYKKPFYFALIGGAIGGAIAGASFAGVTAPVALSIYSLPAFFGTGFTGLIIGTIIGSLVTFVLTYVVGIDEEIE</sequence>
<dbReference type="InterPro" id="IPR036878">
    <property type="entry name" value="Glu_permease_IIB"/>
</dbReference>
<feature type="transmembrane region" description="Helical" evidence="12">
    <location>
        <begin position="294"/>
        <end position="320"/>
    </location>
</feature>
<feature type="domain" description="PTS EIIC type-1" evidence="14">
    <location>
        <begin position="114"/>
        <end position="461"/>
    </location>
</feature>
<evidence type="ECO:0000256" key="7">
    <source>
        <dbReference type="ARBA" id="ARBA00022692"/>
    </source>
</evidence>
<reference evidence="16" key="1">
    <citation type="journal article" date="2019" name="Int. J. Syst. Evol. Microbiol.">
        <title>The Global Catalogue of Microorganisms (GCM) 10K type strain sequencing project: providing services to taxonomists for standard genome sequencing and annotation.</title>
        <authorList>
            <consortium name="The Broad Institute Genomics Platform"/>
            <consortium name="The Broad Institute Genome Sequencing Center for Infectious Disease"/>
            <person name="Wu L."/>
            <person name="Ma J."/>
        </authorList>
    </citation>
    <scope>NUCLEOTIDE SEQUENCE [LARGE SCALE GENOMIC DNA]</scope>
    <source>
        <strain evidence="16">CCUG 54822</strain>
    </source>
</reference>
<dbReference type="PROSITE" id="PS51103">
    <property type="entry name" value="PTS_EIIC_TYPE_1"/>
    <property type="match status" value="1"/>
</dbReference>
<feature type="transmembrane region" description="Helical" evidence="12">
    <location>
        <begin position="152"/>
        <end position="171"/>
    </location>
</feature>
<dbReference type="Proteomes" id="UP001597178">
    <property type="component" value="Unassembled WGS sequence"/>
</dbReference>
<feature type="active site" description="Phosphocysteine intermediate; for EIIB activity" evidence="11">
    <location>
        <position position="26"/>
    </location>
</feature>
<comment type="subcellular location">
    <subcellularLocation>
        <location evidence="1">Cell membrane</location>
        <topology evidence="1">Multi-pass membrane protein</topology>
    </subcellularLocation>
</comment>
<evidence type="ECO:0000256" key="3">
    <source>
        <dbReference type="ARBA" id="ARBA00022475"/>
    </source>
</evidence>
<evidence type="ECO:0000256" key="2">
    <source>
        <dbReference type="ARBA" id="ARBA00022448"/>
    </source>
</evidence>
<keyword evidence="9 12" id="KW-1133">Transmembrane helix</keyword>
<dbReference type="PROSITE" id="PS01035">
    <property type="entry name" value="PTS_EIIB_TYPE_1_CYS"/>
    <property type="match status" value="1"/>
</dbReference>
<keyword evidence="7 12" id="KW-0812">Transmembrane</keyword>
<evidence type="ECO:0000313" key="16">
    <source>
        <dbReference type="Proteomes" id="UP001597178"/>
    </source>
</evidence>
<dbReference type="InterPro" id="IPR050558">
    <property type="entry name" value="PTS_Sugar-Specific_Components"/>
</dbReference>
<keyword evidence="2" id="KW-0813">Transport</keyword>
<evidence type="ECO:0000259" key="13">
    <source>
        <dbReference type="PROSITE" id="PS51098"/>
    </source>
</evidence>
<name>A0ABW3ZWE1_9BACI</name>
<proteinExistence type="predicted"/>
<dbReference type="RefSeq" id="WP_382401280.1">
    <property type="nucleotide sequence ID" value="NZ_JBHTNH010000028.1"/>
</dbReference>
<feature type="transmembrane region" description="Helical" evidence="12">
    <location>
        <begin position="253"/>
        <end position="274"/>
    </location>
</feature>
<dbReference type="CDD" id="cd00212">
    <property type="entry name" value="PTS_IIB_glc"/>
    <property type="match status" value="1"/>
</dbReference>
<dbReference type="PANTHER" id="PTHR30175">
    <property type="entry name" value="PHOSPHOTRANSFERASE SYSTEM TRANSPORT PROTEIN"/>
    <property type="match status" value="1"/>
</dbReference>
<evidence type="ECO:0000256" key="12">
    <source>
        <dbReference type="SAM" id="Phobius"/>
    </source>
</evidence>
<dbReference type="Pfam" id="PF00367">
    <property type="entry name" value="PTS_EIIB"/>
    <property type="match status" value="1"/>
</dbReference>
<keyword evidence="3" id="KW-1003">Cell membrane</keyword>
<dbReference type="Gene3D" id="3.30.1360.60">
    <property type="entry name" value="Glucose permease domain IIB"/>
    <property type="match status" value="1"/>
</dbReference>
<dbReference type="InterPro" id="IPR003352">
    <property type="entry name" value="PTS_EIIC"/>
</dbReference>
<feature type="transmembrane region" description="Helical" evidence="12">
    <location>
        <begin position="365"/>
        <end position="386"/>
    </location>
</feature>
<keyword evidence="4" id="KW-0762">Sugar transport</keyword>
<evidence type="ECO:0000259" key="14">
    <source>
        <dbReference type="PROSITE" id="PS51103"/>
    </source>
</evidence>
<keyword evidence="5" id="KW-0808">Transferase</keyword>
<gene>
    <name evidence="15" type="ORF">ACFQ4A_13050</name>
</gene>
<dbReference type="EMBL" id="JBHTNH010000028">
    <property type="protein sequence ID" value="MFD1362584.1"/>
    <property type="molecule type" value="Genomic_DNA"/>
</dbReference>
<feature type="transmembrane region" description="Helical" evidence="12">
    <location>
        <begin position="432"/>
        <end position="455"/>
    </location>
</feature>
<dbReference type="Pfam" id="PF02378">
    <property type="entry name" value="PTS_EIIC"/>
    <property type="match status" value="1"/>
</dbReference>
<evidence type="ECO:0000256" key="6">
    <source>
        <dbReference type="ARBA" id="ARBA00022683"/>
    </source>
</evidence>
<evidence type="ECO:0000256" key="8">
    <source>
        <dbReference type="ARBA" id="ARBA00022777"/>
    </source>
</evidence>
<feature type="transmembrane region" description="Helical" evidence="12">
    <location>
        <begin position="219"/>
        <end position="241"/>
    </location>
</feature>
<keyword evidence="8" id="KW-0418">Kinase</keyword>
<keyword evidence="16" id="KW-1185">Reference proteome</keyword>
<evidence type="ECO:0000256" key="10">
    <source>
        <dbReference type="ARBA" id="ARBA00023136"/>
    </source>
</evidence>
<evidence type="ECO:0000313" key="15">
    <source>
        <dbReference type="EMBL" id="MFD1362584.1"/>
    </source>
</evidence>
<dbReference type="SUPFAM" id="SSF55604">
    <property type="entry name" value="Glucose permease domain IIB"/>
    <property type="match status" value="1"/>
</dbReference>
<accession>A0ABW3ZWE1</accession>
<feature type="domain" description="PTS EIIB type-1" evidence="13">
    <location>
        <begin position="4"/>
        <end position="86"/>
    </location>
</feature>
<feature type="transmembrane region" description="Helical" evidence="12">
    <location>
        <begin position="393"/>
        <end position="420"/>
    </location>
</feature>
<evidence type="ECO:0000256" key="9">
    <source>
        <dbReference type="ARBA" id="ARBA00022989"/>
    </source>
</evidence>
<feature type="transmembrane region" description="Helical" evidence="12">
    <location>
        <begin position="183"/>
        <end position="199"/>
    </location>
</feature>
<comment type="caution">
    <text evidence="15">The sequence shown here is derived from an EMBL/GenBank/DDBJ whole genome shotgun (WGS) entry which is preliminary data.</text>
</comment>
<feature type="transmembrane region" description="Helical" evidence="12">
    <location>
        <begin position="332"/>
        <end position="353"/>
    </location>
</feature>
<evidence type="ECO:0000256" key="1">
    <source>
        <dbReference type="ARBA" id="ARBA00004651"/>
    </source>
</evidence>
<keyword evidence="6" id="KW-0598">Phosphotransferase system</keyword>
<evidence type="ECO:0000256" key="4">
    <source>
        <dbReference type="ARBA" id="ARBA00022597"/>
    </source>
</evidence>
<evidence type="ECO:0000256" key="5">
    <source>
        <dbReference type="ARBA" id="ARBA00022679"/>
    </source>
</evidence>
<dbReference type="PROSITE" id="PS51098">
    <property type="entry name" value="PTS_EIIB_TYPE_1"/>
    <property type="match status" value="1"/>
</dbReference>
<protein>
    <submittedName>
        <fullName evidence="15">PTS transporter subunit EIIC</fullName>
    </submittedName>
</protein>
<keyword evidence="10 12" id="KW-0472">Membrane</keyword>